<feature type="domain" description="HAT C-terminal dimerisation" evidence="1">
    <location>
        <begin position="533"/>
        <end position="594"/>
    </location>
</feature>
<dbReference type="PANTHER" id="PTHR45913">
    <property type="entry name" value="EPM2A-INTERACTING PROTEIN 1"/>
    <property type="match status" value="1"/>
</dbReference>
<organism evidence="3 4">
    <name type="scientific">Oreochromis niloticus</name>
    <name type="common">Nile tilapia</name>
    <name type="synonym">Tilapia nilotica</name>
    <dbReference type="NCBI Taxonomy" id="8128"/>
    <lineage>
        <taxon>Eukaryota</taxon>
        <taxon>Metazoa</taxon>
        <taxon>Chordata</taxon>
        <taxon>Craniata</taxon>
        <taxon>Vertebrata</taxon>
        <taxon>Euteleostomi</taxon>
        <taxon>Actinopterygii</taxon>
        <taxon>Neopterygii</taxon>
        <taxon>Teleostei</taxon>
        <taxon>Neoteleostei</taxon>
        <taxon>Acanthomorphata</taxon>
        <taxon>Ovalentaria</taxon>
        <taxon>Cichlomorphae</taxon>
        <taxon>Cichliformes</taxon>
        <taxon>Cichlidae</taxon>
        <taxon>African cichlids</taxon>
        <taxon>Pseudocrenilabrinae</taxon>
        <taxon>Oreochromini</taxon>
        <taxon>Oreochromis</taxon>
    </lineage>
</organism>
<evidence type="ECO:0000313" key="4">
    <source>
        <dbReference type="Proteomes" id="UP000005207"/>
    </source>
</evidence>
<dbReference type="Pfam" id="PF05699">
    <property type="entry name" value="Dimer_Tnp_hAT"/>
    <property type="match status" value="1"/>
</dbReference>
<dbReference type="Proteomes" id="UP000005207">
    <property type="component" value="Linkage group LG14"/>
</dbReference>
<dbReference type="InterPro" id="IPR008906">
    <property type="entry name" value="HATC_C_dom"/>
</dbReference>
<accession>I3K0F3</accession>
<dbReference type="GO" id="GO:0046983">
    <property type="term" value="F:protein dimerization activity"/>
    <property type="evidence" value="ECO:0007669"/>
    <property type="project" value="InterPro"/>
</dbReference>
<name>I3K0F3_ORENI</name>
<feature type="domain" description="SPIN-DOC-like zinc-finger" evidence="2">
    <location>
        <begin position="18"/>
        <end position="61"/>
    </location>
</feature>
<evidence type="ECO:0000313" key="3">
    <source>
        <dbReference type="Ensembl" id="ENSONIP00000014598.2"/>
    </source>
</evidence>
<dbReference type="Pfam" id="PF18658">
    <property type="entry name" value="zf-C2H2_12"/>
    <property type="match status" value="1"/>
</dbReference>
<dbReference type="eggNOG" id="ENOG502QVB1">
    <property type="taxonomic scope" value="Eukaryota"/>
</dbReference>
<reference evidence="3" key="2">
    <citation type="submission" date="2025-08" db="UniProtKB">
        <authorList>
            <consortium name="Ensembl"/>
        </authorList>
    </citation>
    <scope>IDENTIFICATION</scope>
</reference>
<dbReference type="SUPFAM" id="SSF53098">
    <property type="entry name" value="Ribonuclease H-like"/>
    <property type="match status" value="1"/>
</dbReference>
<proteinExistence type="predicted"/>
<dbReference type="InParanoid" id="I3K0F3"/>
<reference evidence="3" key="3">
    <citation type="submission" date="2025-09" db="UniProtKB">
        <authorList>
            <consortium name="Ensembl"/>
        </authorList>
    </citation>
    <scope>IDENTIFICATION</scope>
</reference>
<dbReference type="GeneTree" id="ENSGT00950000182812"/>
<evidence type="ECO:0000259" key="2">
    <source>
        <dbReference type="Pfam" id="PF18658"/>
    </source>
</evidence>
<dbReference type="InterPro" id="IPR012337">
    <property type="entry name" value="RNaseH-like_sf"/>
</dbReference>
<evidence type="ECO:0008006" key="5">
    <source>
        <dbReference type="Google" id="ProtNLM"/>
    </source>
</evidence>
<dbReference type="Ensembl" id="ENSONIT00000014609.2">
    <property type="protein sequence ID" value="ENSONIP00000014598.2"/>
    <property type="gene ID" value="ENSONIG00000011592.2"/>
</dbReference>
<dbReference type="PANTHER" id="PTHR45913:SF21">
    <property type="entry name" value="DUF4371 DOMAIN-CONTAINING PROTEIN"/>
    <property type="match status" value="1"/>
</dbReference>
<sequence>MSEGAGPSKKTKTYHFHTEWEEDFFFTMSFSKCVCLICQATIAMPKKGNVERHFRTVHGKYDTTFPPKSELRKKKVKELKSQLSGQQSFFTQQTSKAKAATEASFRVSHIIVKNKKSFQDGDMVKEAFVEAADSLFRDFKNKAEITSSIKALQLSRSTVTRRCEAMAEDLTQQLWKDIGDCQCFSLQLDESTDVSDTAQVCIFIRMVFTDITAKEELLTVLPMKEQTRGEDIFQSFKNFIEKTQLPVYKLVSITTDGAPAMVGRLNGFIAKCRQDDAFPDFLNYHCIIHQQALCAKMLNMKEIMNVATKIACSIRARSLQRRLFRAHLEKADCDHSELLLHTDVRWLSRGKFLQRFRELCPEIKEFFRVAGQAEYMQLNDGQWLLDLAFLTDLTNMLNDLNLELQGKDKTVINMISSVNAFKRKMQHLSLKLQRHDLINFQNLASELEMQGMACLQLDSARYTEQIDNCLSEFDKRFQDFSLFEPVATFMCYPFREDAEVDSLASKIAKLFHLNSSGVEDEILTLQADIELKSRDHGQFWNLLTEVKYPNMRKCAASLTALFGSTYLCESSFSHMKIIKSKYRSTMTDEHLEVCLRLAVSSYCPDYASLADSIQCKSSE</sequence>
<protein>
    <recommendedName>
        <fullName evidence="5">SPIN-DOC-like zinc-finger domain-containing protein</fullName>
    </recommendedName>
</protein>
<dbReference type="AlphaFoldDB" id="I3K0F3"/>
<dbReference type="HOGENOM" id="CLU_021316_5_1_1"/>
<evidence type="ECO:0000259" key="1">
    <source>
        <dbReference type="Pfam" id="PF05699"/>
    </source>
</evidence>
<reference evidence="4" key="1">
    <citation type="submission" date="2012-01" db="EMBL/GenBank/DDBJ databases">
        <title>The Genome Sequence of Oreochromis niloticus (Nile Tilapia).</title>
        <authorList>
            <consortium name="Broad Institute Genome Assembly Team"/>
            <consortium name="Broad Institute Sequencing Platform"/>
            <person name="Di Palma F."/>
            <person name="Johnson J."/>
            <person name="Lander E.S."/>
            <person name="Lindblad-Toh K."/>
        </authorList>
    </citation>
    <scope>NUCLEOTIDE SEQUENCE [LARGE SCALE GENOMIC DNA]</scope>
</reference>
<dbReference type="InterPro" id="IPR040647">
    <property type="entry name" value="SPIN-DOC_Znf-C2H2"/>
</dbReference>
<keyword evidence="4" id="KW-1185">Reference proteome</keyword>
<dbReference type="OMA" id="FPKFVSY"/>